<evidence type="ECO:0000313" key="3">
    <source>
        <dbReference type="Proteomes" id="UP001500418"/>
    </source>
</evidence>
<sequence>MSAPREPHLPLAKAPWAEERGDKLRITTVRTFLTASQGCLAPLLRGRDPSDVEDLHRLALNRERAEAVTTNETSRWAPQARGLTGRGPLWASR</sequence>
<name>A0ABN1P217_9ACTN</name>
<dbReference type="EMBL" id="BAAAID010000006">
    <property type="protein sequence ID" value="GAA0921348.1"/>
    <property type="molecule type" value="Genomic_DNA"/>
</dbReference>
<proteinExistence type="predicted"/>
<dbReference type="Proteomes" id="UP001500418">
    <property type="component" value="Unassembled WGS sequence"/>
</dbReference>
<accession>A0ABN1P217</accession>
<protein>
    <submittedName>
        <fullName evidence="2">Uncharacterized protein</fullName>
    </submittedName>
</protein>
<feature type="region of interest" description="Disordered" evidence="1">
    <location>
        <begin position="69"/>
        <end position="93"/>
    </location>
</feature>
<gene>
    <name evidence="2" type="ORF">GCM10009575_015120</name>
</gene>
<keyword evidence="3" id="KW-1185">Reference proteome</keyword>
<reference evidence="2 3" key="1">
    <citation type="journal article" date="2019" name="Int. J. Syst. Evol. Microbiol.">
        <title>The Global Catalogue of Microorganisms (GCM) 10K type strain sequencing project: providing services to taxonomists for standard genome sequencing and annotation.</title>
        <authorList>
            <consortium name="The Broad Institute Genomics Platform"/>
            <consortium name="The Broad Institute Genome Sequencing Center for Infectious Disease"/>
            <person name="Wu L."/>
            <person name="Ma J."/>
        </authorList>
    </citation>
    <scope>NUCLEOTIDE SEQUENCE [LARGE SCALE GENOMIC DNA]</scope>
    <source>
        <strain evidence="2 3">JCM 11444</strain>
    </source>
</reference>
<comment type="caution">
    <text evidence="2">The sequence shown here is derived from an EMBL/GenBank/DDBJ whole genome shotgun (WGS) entry which is preliminary data.</text>
</comment>
<organism evidence="2 3">
    <name type="scientific">Streptomyces rhizosphaericus</name>
    <dbReference type="NCBI Taxonomy" id="114699"/>
    <lineage>
        <taxon>Bacteria</taxon>
        <taxon>Bacillati</taxon>
        <taxon>Actinomycetota</taxon>
        <taxon>Actinomycetes</taxon>
        <taxon>Kitasatosporales</taxon>
        <taxon>Streptomycetaceae</taxon>
        <taxon>Streptomyces</taxon>
        <taxon>Streptomyces violaceusniger group</taxon>
    </lineage>
</organism>
<evidence type="ECO:0000313" key="2">
    <source>
        <dbReference type="EMBL" id="GAA0921348.1"/>
    </source>
</evidence>
<evidence type="ECO:0000256" key="1">
    <source>
        <dbReference type="SAM" id="MobiDB-lite"/>
    </source>
</evidence>